<dbReference type="NCBIfam" id="TIGR01222">
    <property type="entry name" value="minC"/>
    <property type="match status" value="1"/>
</dbReference>
<accession>A0A0D6P6M6</accession>
<dbReference type="GO" id="GO:1901891">
    <property type="term" value="P:regulation of cell septum assembly"/>
    <property type="evidence" value="ECO:0007669"/>
    <property type="project" value="InterPro"/>
</dbReference>
<keyword evidence="10" id="KW-1185">Reference proteome</keyword>
<dbReference type="Pfam" id="PF03775">
    <property type="entry name" value="MinC_C"/>
    <property type="match status" value="1"/>
</dbReference>
<comment type="similarity">
    <text evidence="1 6">Belongs to the MinC family.</text>
</comment>
<reference evidence="9 10" key="1">
    <citation type="submission" date="2012-11" db="EMBL/GenBank/DDBJ databases">
        <title>Whole genome sequence of Acidisphaera rubrifaciens HS-AP3.</title>
        <authorList>
            <person name="Azuma Y."/>
            <person name="Higashiura N."/>
            <person name="Hirakawa H."/>
            <person name="Matsushita K."/>
        </authorList>
    </citation>
    <scope>NUCLEOTIDE SEQUENCE [LARGE SCALE GENOMIC DNA]</scope>
    <source>
        <strain evidence="9 10">HS-AP3</strain>
    </source>
</reference>
<dbReference type="Gene3D" id="3.30.70.260">
    <property type="match status" value="1"/>
</dbReference>
<dbReference type="GO" id="GO:0000917">
    <property type="term" value="P:division septum assembly"/>
    <property type="evidence" value="ECO:0007669"/>
    <property type="project" value="UniProtKB-KW"/>
</dbReference>
<dbReference type="InterPro" id="IPR016098">
    <property type="entry name" value="CAP/MinC_C"/>
</dbReference>
<dbReference type="AlphaFoldDB" id="A0A0D6P6M6"/>
<dbReference type="InterPro" id="IPR005526">
    <property type="entry name" value="Septum_form_inhib_MinC_C"/>
</dbReference>
<dbReference type="PANTHER" id="PTHR34108">
    <property type="entry name" value="SEPTUM SITE-DETERMINING PROTEIN MINC"/>
    <property type="match status" value="1"/>
</dbReference>
<comment type="subunit">
    <text evidence="6">Interacts with MinD and FtsZ.</text>
</comment>
<dbReference type="EMBL" id="BANB01000213">
    <property type="protein sequence ID" value="GAN76996.1"/>
    <property type="molecule type" value="Genomic_DNA"/>
</dbReference>
<evidence type="ECO:0000256" key="3">
    <source>
        <dbReference type="ARBA" id="ARBA00023210"/>
    </source>
</evidence>
<evidence type="ECO:0000256" key="5">
    <source>
        <dbReference type="ARBA" id="ARBA00025606"/>
    </source>
</evidence>
<evidence type="ECO:0000259" key="8">
    <source>
        <dbReference type="Pfam" id="PF03775"/>
    </source>
</evidence>
<dbReference type="InterPro" id="IPR013033">
    <property type="entry name" value="MinC"/>
</dbReference>
<evidence type="ECO:0000256" key="4">
    <source>
        <dbReference type="ARBA" id="ARBA00023306"/>
    </source>
</evidence>
<gene>
    <name evidence="6" type="primary">minC</name>
    <name evidence="9" type="ORF">Asru_0213_18</name>
</gene>
<keyword evidence="3 6" id="KW-0717">Septation</keyword>
<protein>
    <recommendedName>
        <fullName evidence="6">Probable septum site-determining protein MinC</fullName>
    </recommendedName>
</protein>
<dbReference type="HAMAP" id="MF_00267">
    <property type="entry name" value="MinC"/>
    <property type="match status" value="1"/>
</dbReference>
<sequence>MAFVLRPESPLVAWLEELDAQLARSPSFFQGRPVILDLAGIAPGEAGVAGLLGWLHDRGVRVIDTEGYDGVLPGAEQWGPSLSGGRNGGTYDVPDDPAPPPQPTGLPPEDAALIVDEPVRSGQSIIFPRGDVTVLGSVASGAEVLAGGSIHIYGTLRGRAVAGAMGNPRARIFCRRLEAELLAIDGLYRTADDIDAALRGRAVQAWLTGGTAHGSFAIAPLT</sequence>
<keyword evidence="4 6" id="KW-0131">Cell cycle</keyword>
<evidence type="ECO:0000313" key="9">
    <source>
        <dbReference type="EMBL" id="GAN76996.1"/>
    </source>
</evidence>
<dbReference type="GO" id="GO:0000902">
    <property type="term" value="P:cell morphogenesis"/>
    <property type="evidence" value="ECO:0007669"/>
    <property type="project" value="InterPro"/>
</dbReference>
<evidence type="ECO:0000313" key="10">
    <source>
        <dbReference type="Proteomes" id="UP000032680"/>
    </source>
</evidence>
<evidence type="ECO:0000256" key="7">
    <source>
        <dbReference type="SAM" id="MobiDB-lite"/>
    </source>
</evidence>
<comment type="function">
    <text evidence="5 6">Cell division inhibitor that blocks the formation of polar Z ring septums. Rapidly oscillates between the poles of the cell to destabilize FtsZ filaments that have formed before they mature into polar Z rings. Prevents FtsZ polymerization.</text>
</comment>
<evidence type="ECO:0000256" key="1">
    <source>
        <dbReference type="ARBA" id="ARBA00006291"/>
    </source>
</evidence>
<comment type="caution">
    <text evidence="9">The sequence shown here is derived from an EMBL/GenBank/DDBJ whole genome shotgun (WGS) entry which is preliminary data.</text>
</comment>
<dbReference type="SUPFAM" id="SSF63848">
    <property type="entry name" value="Cell-division inhibitor MinC, C-terminal domain"/>
    <property type="match status" value="1"/>
</dbReference>
<feature type="region of interest" description="Disordered" evidence="7">
    <location>
        <begin position="74"/>
        <end position="108"/>
    </location>
</feature>
<proteinExistence type="inferred from homology"/>
<keyword evidence="2 6" id="KW-0132">Cell division</keyword>
<dbReference type="Gene3D" id="2.160.20.70">
    <property type="match status" value="1"/>
</dbReference>
<dbReference type="Proteomes" id="UP000032680">
    <property type="component" value="Unassembled WGS sequence"/>
</dbReference>
<feature type="domain" description="Septum formation inhibitor MinC C-terminal" evidence="8">
    <location>
        <begin position="114"/>
        <end position="208"/>
    </location>
</feature>
<name>A0A0D6P6M6_9PROT</name>
<evidence type="ECO:0000256" key="6">
    <source>
        <dbReference type="HAMAP-Rule" id="MF_00267"/>
    </source>
</evidence>
<organism evidence="9 10">
    <name type="scientific">Acidisphaera rubrifaciens HS-AP3</name>
    <dbReference type="NCBI Taxonomy" id="1231350"/>
    <lineage>
        <taxon>Bacteria</taxon>
        <taxon>Pseudomonadati</taxon>
        <taxon>Pseudomonadota</taxon>
        <taxon>Alphaproteobacteria</taxon>
        <taxon>Acetobacterales</taxon>
        <taxon>Acetobacteraceae</taxon>
        <taxon>Acidisphaera</taxon>
    </lineage>
</organism>
<dbReference type="PANTHER" id="PTHR34108:SF1">
    <property type="entry name" value="SEPTUM SITE-DETERMINING PROTEIN MINC"/>
    <property type="match status" value="1"/>
</dbReference>
<feature type="compositionally biased region" description="Pro residues" evidence="7">
    <location>
        <begin position="96"/>
        <end position="106"/>
    </location>
</feature>
<dbReference type="InterPro" id="IPR036145">
    <property type="entry name" value="MinC_C_sf"/>
</dbReference>
<evidence type="ECO:0000256" key="2">
    <source>
        <dbReference type="ARBA" id="ARBA00022618"/>
    </source>
</evidence>